<evidence type="ECO:0000256" key="1">
    <source>
        <dbReference type="SAM" id="MobiDB-lite"/>
    </source>
</evidence>
<dbReference type="OrthoDB" id="192325at2157"/>
<sequence length="56" mass="6221">MLESSIYVELAIYGYFALVATIGWYLHGRLWLASRSQSGTQQRPDGAEDDGSRLNG</sequence>
<reference evidence="3 4" key="1">
    <citation type="submission" date="2017-01" db="EMBL/GenBank/DDBJ databases">
        <authorList>
            <person name="Mah S.A."/>
            <person name="Swanson W.J."/>
            <person name="Moy G.W."/>
            <person name="Vacquier V.D."/>
        </authorList>
    </citation>
    <scope>NUCLEOTIDE SEQUENCE [LARGE SCALE GENOMIC DNA]</scope>
    <source>
        <strain evidence="3 4">CGMCC 1.8909</strain>
    </source>
</reference>
<proteinExistence type="predicted"/>
<gene>
    <name evidence="3" type="ORF">SAMN05421809_1257</name>
</gene>
<dbReference type="AlphaFoldDB" id="A0A1N7AQ73"/>
<keyword evidence="2" id="KW-0812">Transmembrane</keyword>
<keyword evidence="2" id="KW-0472">Membrane</keyword>
<name>A0A1N7AQ73_9EURY</name>
<feature type="region of interest" description="Disordered" evidence="1">
    <location>
        <begin position="36"/>
        <end position="56"/>
    </location>
</feature>
<organism evidence="3 4">
    <name type="scientific">Natronorubrum daqingense</name>
    <dbReference type="NCBI Taxonomy" id="588898"/>
    <lineage>
        <taxon>Archaea</taxon>
        <taxon>Methanobacteriati</taxon>
        <taxon>Methanobacteriota</taxon>
        <taxon>Stenosarchaea group</taxon>
        <taxon>Halobacteria</taxon>
        <taxon>Halobacteriales</taxon>
        <taxon>Natrialbaceae</taxon>
        <taxon>Natronorubrum</taxon>
    </lineage>
</organism>
<evidence type="ECO:0000256" key="2">
    <source>
        <dbReference type="SAM" id="Phobius"/>
    </source>
</evidence>
<keyword evidence="2" id="KW-1133">Transmembrane helix</keyword>
<accession>A0A1N7AQ73</accession>
<evidence type="ECO:0000313" key="4">
    <source>
        <dbReference type="Proteomes" id="UP000185687"/>
    </source>
</evidence>
<keyword evidence="4" id="KW-1185">Reference proteome</keyword>
<feature type="transmembrane region" description="Helical" evidence="2">
    <location>
        <begin position="6"/>
        <end position="26"/>
    </location>
</feature>
<dbReference type="Proteomes" id="UP000185687">
    <property type="component" value="Unassembled WGS sequence"/>
</dbReference>
<dbReference type="EMBL" id="FTNP01000001">
    <property type="protein sequence ID" value="SIR41270.1"/>
    <property type="molecule type" value="Genomic_DNA"/>
</dbReference>
<protein>
    <submittedName>
        <fullName evidence="3">Uncharacterized protein</fullName>
    </submittedName>
</protein>
<dbReference type="GeneID" id="54125000"/>
<evidence type="ECO:0000313" key="3">
    <source>
        <dbReference type="EMBL" id="SIR41270.1"/>
    </source>
</evidence>
<dbReference type="RefSeq" id="WP_168170968.1">
    <property type="nucleotide sequence ID" value="NZ_CP019327.1"/>
</dbReference>